<accession>A0A6P2HZC9</accession>
<gene>
    <name evidence="1" type="ORF">BLA24064_00886</name>
</gene>
<protein>
    <submittedName>
        <fullName evidence="1">Uncharacterized protein</fullName>
    </submittedName>
</protein>
<evidence type="ECO:0000313" key="2">
    <source>
        <dbReference type="Proteomes" id="UP000494222"/>
    </source>
</evidence>
<evidence type="ECO:0000313" key="1">
    <source>
        <dbReference type="EMBL" id="VWB22379.1"/>
    </source>
</evidence>
<sequence length="32" mass="3442">MNVVLPIPGKRDSDSCYAEVPLTARVLGGRRA</sequence>
<dbReference type="AlphaFoldDB" id="A0A6P2HZC9"/>
<proteinExistence type="predicted"/>
<reference evidence="1 2" key="1">
    <citation type="submission" date="2019-09" db="EMBL/GenBank/DDBJ databases">
        <authorList>
            <person name="Depoorter E."/>
        </authorList>
    </citation>
    <scope>NUCLEOTIDE SEQUENCE [LARGE SCALE GENOMIC DNA]</scope>
    <source>
        <strain evidence="1">LMG 24064</strain>
    </source>
</reference>
<name>A0A6P2HZC9_9BURK</name>
<dbReference type="EMBL" id="CABVPL010000004">
    <property type="protein sequence ID" value="VWB22379.1"/>
    <property type="molecule type" value="Genomic_DNA"/>
</dbReference>
<organism evidence="1 2">
    <name type="scientific">Burkholderia latens</name>
    <dbReference type="NCBI Taxonomy" id="488446"/>
    <lineage>
        <taxon>Bacteria</taxon>
        <taxon>Pseudomonadati</taxon>
        <taxon>Pseudomonadota</taxon>
        <taxon>Betaproteobacteria</taxon>
        <taxon>Burkholderiales</taxon>
        <taxon>Burkholderiaceae</taxon>
        <taxon>Burkholderia</taxon>
        <taxon>Burkholderia cepacia complex</taxon>
    </lineage>
</organism>
<dbReference type="Proteomes" id="UP000494222">
    <property type="component" value="Unassembled WGS sequence"/>
</dbReference>